<dbReference type="InterPro" id="IPR029044">
    <property type="entry name" value="Nucleotide-diphossugar_trans"/>
</dbReference>
<evidence type="ECO:0000313" key="2">
    <source>
        <dbReference type="EMBL" id="OUQ33640.1"/>
    </source>
</evidence>
<name>A0A1Y4SW62_9FIRM</name>
<feature type="domain" description="Streptomycin biosynthesis protein StrF" evidence="1">
    <location>
        <begin position="8"/>
        <end position="190"/>
    </location>
</feature>
<dbReference type="Proteomes" id="UP000195305">
    <property type="component" value="Unassembled WGS sequence"/>
</dbReference>
<evidence type="ECO:0000259" key="1">
    <source>
        <dbReference type="Pfam" id="PF13712"/>
    </source>
</evidence>
<gene>
    <name evidence="2" type="ORF">B5E75_09570</name>
</gene>
<keyword evidence="3" id="KW-1185">Reference proteome</keyword>
<dbReference type="Pfam" id="PF13712">
    <property type="entry name" value="Glyco_tranf_2_5"/>
    <property type="match status" value="1"/>
</dbReference>
<protein>
    <recommendedName>
        <fullName evidence="1">Streptomycin biosynthesis protein StrF domain-containing protein</fullName>
    </recommendedName>
</protein>
<organism evidence="2 3">
    <name type="scientific">Massilimicrobiota timonensis</name>
    <dbReference type="NCBI Taxonomy" id="1776392"/>
    <lineage>
        <taxon>Bacteria</taxon>
        <taxon>Bacillati</taxon>
        <taxon>Bacillota</taxon>
        <taxon>Erysipelotrichia</taxon>
        <taxon>Erysipelotrichales</taxon>
        <taxon>Erysipelotrichaceae</taxon>
        <taxon>Massilimicrobiota</taxon>
    </lineage>
</organism>
<dbReference type="InterPro" id="IPR059123">
    <property type="entry name" value="StrF_dom"/>
</dbReference>
<dbReference type="SUPFAM" id="SSF53448">
    <property type="entry name" value="Nucleotide-diphospho-sugar transferases"/>
    <property type="match status" value="1"/>
</dbReference>
<proteinExistence type="predicted"/>
<reference evidence="2 3" key="1">
    <citation type="journal article" date="2018" name="BMC Genomics">
        <title>Whole genome sequencing and function prediction of 133 gut anaerobes isolated from chicken caecum in pure cultures.</title>
        <authorList>
            <person name="Medvecky M."/>
            <person name="Cejkova D."/>
            <person name="Polansky O."/>
            <person name="Karasova D."/>
            <person name="Kubasova T."/>
            <person name="Cizek A."/>
            <person name="Rychlik I."/>
        </authorList>
    </citation>
    <scope>NUCLEOTIDE SEQUENCE [LARGE SCALE GENOMIC DNA]</scope>
    <source>
        <strain evidence="2 3">An13</strain>
    </source>
</reference>
<comment type="caution">
    <text evidence="2">The sequence shown here is derived from an EMBL/GenBank/DDBJ whole genome shotgun (WGS) entry which is preliminary data.</text>
</comment>
<dbReference type="CDD" id="cd00761">
    <property type="entry name" value="Glyco_tranf_GTA_type"/>
    <property type="match status" value="1"/>
</dbReference>
<dbReference type="EMBL" id="NFLJ01000027">
    <property type="protein sequence ID" value="OUQ33640.1"/>
    <property type="molecule type" value="Genomic_DNA"/>
</dbReference>
<dbReference type="AlphaFoldDB" id="A0A1Y4SW62"/>
<sequence length="249" mass="29030">MMIETISIIMIINNESIYKGFLDSLNNQDFKKIELIPIYNYDQEFNSASYAYNKYAKNAKGDLLIFMHPDIRFQDKHSLSNIIEYVNNLDDFGIVGVAGAKKGKNGEREILTNIVHGSKKEKAGNPIHSPEEVQTLDECMFIIKKDYFNKNMFTERESWHLYAVEYCLKVLNHGDKIYVIPLNVWHMSDGKSLNYNYVLDLISLAKDYKDQFPVLYTTVKKWDLKGVSGFLYLRYYLLKQLIKNTIMKG</sequence>
<evidence type="ECO:0000313" key="3">
    <source>
        <dbReference type="Proteomes" id="UP000195305"/>
    </source>
</evidence>
<dbReference type="Gene3D" id="3.90.550.10">
    <property type="entry name" value="Spore Coat Polysaccharide Biosynthesis Protein SpsA, Chain A"/>
    <property type="match status" value="1"/>
</dbReference>
<dbReference type="OrthoDB" id="176403at2"/>
<accession>A0A1Y4SW62</accession>